<gene>
    <name evidence="2" type="ORF">LIER_41211</name>
</gene>
<protein>
    <recommendedName>
        <fullName evidence="1">Reverse transcriptase Ty1/copia-type domain-containing protein</fullName>
    </recommendedName>
</protein>
<evidence type="ECO:0000313" key="3">
    <source>
        <dbReference type="Proteomes" id="UP001454036"/>
    </source>
</evidence>
<comment type="caution">
    <text evidence="2">The sequence shown here is derived from an EMBL/GenBank/DDBJ whole genome shotgun (WGS) entry which is preliminary data.</text>
</comment>
<dbReference type="Proteomes" id="UP001454036">
    <property type="component" value="Unassembled WGS sequence"/>
</dbReference>
<dbReference type="Pfam" id="PF07727">
    <property type="entry name" value="RVT_2"/>
    <property type="match status" value="1"/>
</dbReference>
<dbReference type="InterPro" id="IPR013103">
    <property type="entry name" value="RVT_2"/>
</dbReference>
<evidence type="ECO:0000313" key="2">
    <source>
        <dbReference type="EMBL" id="GAA0171732.1"/>
    </source>
</evidence>
<reference evidence="2 3" key="1">
    <citation type="submission" date="2024-01" db="EMBL/GenBank/DDBJ databases">
        <title>The complete chloroplast genome sequence of Lithospermum erythrorhizon: insights into the phylogenetic relationship among Boraginaceae species and the maternal lineages of purple gromwells.</title>
        <authorList>
            <person name="Okada T."/>
            <person name="Watanabe K."/>
        </authorList>
    </citation>
    <scope>NUCLEOTIDE SEQUENCE [LARGE SCALE GENOMIC DNA]</scope>
</reference>
<dbReference type="EMBL" id="BAABME010025213">
    <property type="protein sequence ID" value="GAA0171732.1"/>
    <property type="molecule type" value="Genomic_DNA"/>
</dbReference>
<evidence type="ECO:0000259" key="1">
    <source>
        <dbReference type="Pfam" id="PF07727"/>
    </source>
</evidence>
<keyword evidence="3" id="KW-1185">Reference proteome</keyword>
<name>A0AAV3RBL6_LITER</name>
<sequence>MVTVRTFLVVVAAKDWELHQMDVHNAFLDGDLAEEVYMRIPPGFERAEMVRPRGAGLLNWRVLYANMVLHSPTKTTLCLPICMGFD</sequence>
<proteinExistence type="predicted"/>
<accession>A0AAV3RBL6</accession>
<feature type="domain" description="Reverse transcriptase Ty1/copia-type" evidence="1">
    <location>
        <begin position="3"/>
        <end position="46"/>
    </location>
</feature>
<organism evidence="2 3">
    <name type="scientific">Lithospermum erythrorhizon</name>
    <name type="common">Purple gromwell</name>
    <name type="synonym">Lithospermum officinale var. erythrorhizon</name>
    <dbReference type="NCBI Taxonomy" id="34254"/>
    <lineage>
        <taxon>Eukaryota</taxon>
        <taxon>Viridiplantae</taxon>
        <taxon>Streptophyta</taxon>
        <taxon>Embryophyta</taxon>
        <taxon>Tracheophyta</taxon>
        <taxon>Spermatophyta</taxon>
        <taxon>Magnoliopsida</taxon>
        <taxon>eudicotyledons</taxon>
        <taxon>Gunneridae</taxon>
        <taxon>Pentapetalae</taxon>
        <taxon>asterids</taxon>
        <taxon>lamiids</taxon>
        <taxon>Boraginales</taxon>
        <taxon>Boraginaceae</taxon>
        <taxon>Boraginoideae</taxon>
        <taxon>Lithospermeae</taxon>
        <taxon>Lithospermum</taxon>
    </lineage>
</organism>
<dbReference type="AlphaFoldDB" id="A0AAV3RBL6"/>